<feature type="transmembrane region" description="Helical" evidence="5">
    <location>
        <begin position="356"/>
        <end position="384"/>
    </location>
</feature>
<dbReference type="SUPFAM" id="SSF90123">
    <property type="entry name" value="ABC transporter transmembrane region"/>
    <property type="match status" value="1"/>
</dbReference>
<keyword evidence="2 5" id="KW-0812">Transmembrane</keyword>
<dbReference type="InterPro" id="IPR039421">
    <property type="entry name" value="Type_1_exporter"/>
</dbReference>
<protein>
    <submittedName>
        <fullName evidence="7">ABC transporter B family member 9</fullName>
    </submittedName>
</protein>
<gene>
    <name evidence="7" type="ORF">D0Y65_052976</name>
</gene>
<evidence type="ECO:0000256" key="1">
    <source>
        <dbReference type="ARBA" id="ARBA00004141"/>
    </source>
</evidence>
<accession>A0A445F066</accession>
<name>A0A445F066_GLYSO</name>
<evidence type="ECO:0000313" key="7">
    <source>
        <dbReference type="EMBL" id="RZB42213.1"/>
    </source>
</evidence>
<dbReference type="GO" id="GO:0005743">
    <property type="term" value="C:mitochondrial inner membrane"/>
    <property type="evidence" value="ECO:0007669"/>
    <property type="project" value="TreeGrafter"/>
</dbReference>
<keyword evidence="4 5" id="KW-0472">Membrane</keyword>
<proteinExistence type="predicted"/>
<dbReference type="InterPro" id="IPR003439">
    <property type="entry name" value="ABC_transporter-like_ATP-bd"/>
</dbReference>
<reference evidence="7 8" key="1">
    <citation type="submission" date="2018-09" db="EMBL/GenBank/DDBJ databases">
        <title>A high-quality reference genome of wild soybean provides a powerful tool to mine soybean genomes.</title>
        <authorList>
            <person name="Xie M."/>
            <person name="Chung C.Y.L."/>
            <person name="Li M.-W."/>
            <person name="Wong F.-L."/>
            <person name="Chan T.-F."/>
            <person name="Lam H.-M."/>
        </authorList>
    </citation>
    <scope>NUCLEOTIDE SEQUENCE [LARGE SCALE GENOMIC DNA]</scope>
    <source>
        <strain evidence="8">cv. W05</strain>
        <tissue evidence="7">Hypocotyl of etiolated seedlings</tissue>
    </source>
</reference>
<dbReference type="PANTHER" id="PTHR43394">
    <property type="entry name" value="ATP-DEPENDENT PERMEASE MDL1, MITOCHONDRIAL"/>
    <property type="match status" value="1"/>
</dbReference>
<dbReference type="Pfam" id="PF00005">
    <property type="entry name" value="ABC_tran"/>
    <property type="match status" value="1"/>
</dbReference>
<dbReference type="PANTHER" id="PTHR43394:SF18">
    <property type="entry name" value="ABC TRANSPORTER B FAMILY MEMBER 11-LIKE"/>
    <property type="match status" value="1"/>
</dbReference>
<dbReference type="CDD" id="cd18578">
    <property type="entry name" value="ABC_6TM_Pgp_ABCB1_D2_like"/>
    <property type="match status" value="1"/>
</dbReference>
<dbReference type="Gene3D" id="1.20.1560.10">
    <property type="entry name" value="ABC transporter type 1, transmembrane domain"/>
    <property type="match status" value="2"/>
</dbReference>
<sequence>MSIYHFPHHGRVPRLPPHIPRPPLFSLLTFHGDSLIQSNTDHDLLAAFETGNAELLYEIRLLSASSKEYRNPSEQRTLALEQALGVAETKAEANVILEELGGKGEEGDKVGEGEAAERVPVVRLRIGEVAETSSVVLLPISAKEEKEILEACRRRIEDRLGKFSLIQLSEEHPNVLGSIAAIVQVVVFPMFGFLFSSAIAMFYEPPEKQQKDSSFWALLYVGLGIVTLVIIPVQNYFFGIVGGKLIERIRLPTFEKVVHQEISWFDDSANSRSYVNMAFTANWILALIIVAVSPLIFIQRFLQMKFLKGFSGDAKAKYEEASQVANDVVSSIRTIASFCAESKVMDRYKKKCDIEFILALGLVSGTGFDFSFLALYCTNAFYFYIGSVLVQHSATFPEVFKVLFCLTITAIGISQTSVLTPDTNKAKDSAASIFKILDSKPTIDSSSNGGRTLEAVFGDIELQHVSFNYPTRPHIQIFKDLCLSIPAGKTVALVGKSGSGKSTVISLLERSVSILL</sequence>
<dbReference type="GO" id="GO:0090374">
    <property type="term" value="P:oligopeptide export from mitochondrion"/>
    <property type="evidence" value="ECO:0007669"/>
    <property type="project" value="TreeGrafter"/>
</dbReference>
<feature type="transmembrane region" description="Helical" evidence="5">
    <location>
        <begin position="175"/>
        <end position="203"/>
    </location>
</feature>
<dbReference type="Gene3D" id="3.40.50.300">
    <property type="entry name" value="P-loop containing nucleotide triphosphate hydrolases"/>
    <property type="match status" value="1"/>
</dbReference>
<dbReference type="GO" id="GO:0015421">
    <property type="term" value="F:ABC-type oligopeptide transporter activity"/>
    <property type="evidence" value="ECO:0007669"/>
    <property type="project" value="TreeGrafter"/>
</dbReference>
<dbReference type="SUPFAM" id="SSF52540">
    <property type="entry name" value="P-loop containing nucleoside triphosphate hydrolases"/>
    <property type="match status" value="1"/>
</dbReference>
<keyword evidence="3 5" id="KW-1133">Transmembrane helix</keyword>
<dbReference type="InterPro" id="IPR011527">
    <property type="entry name" value="ABC1_TM_dom"/>
</dbReference>
<evidence type="ECO:0000256" key="3">
    <source>
        <dbReference type="ARBA" id="ARBA00022989"/>
    </source>
</evidence>
<evidence type="ECO:0000256" key="4">
    <source>
        <dbReference type="ARBA" id="ARBA00023136"/>
    </source>
</evidence>
<keyword evidence="8" id="KW-1185">Reference proteome</keyword>
<dbReference type="GO" id="GO:0016887">
    <property type="term" value="F:ATP hydrolysis activity"/>
    <property type="evidence" value="ECO:0007669"/>
    <property type="project" value="InterPro"/>
</dbReference>
<feature type="domain" description="ABC transmembrane type-1" evidence="6">
    <location>
        <begin position="175"/>
        <end position="425"/>
    </location>
</feature>
<evidence type="ECO:0000313" key="8">
    <source>
        <dbReference type="Proteomes" id="UP000289340"/>
    </source>
</evidence>
<evidence type="ECO:0000259" key="6">
    <source>
        <dbReference type="PROSITE" id="PS50929"/>
    </source>
</evidence>
<feature type="transmembrane region" description="Helical" evidence="5">
    <location>
        <begin position="215"/>
        <end position="238"/>
    </location>
</feature>
<dbReference type="PROSITE" id="PS50929">
    <property type="entry name" value="ABC_TM1F"/>
    <property type="match status" value="1"/>
</dbReference>
<dbReference type="InterPro" id="IPR036640">
    <property type="entry name" value="ABC1_TM_sf"/>
</dbReference>
<feature type="transmembrane region" description="Helical" evidence="5">
    <location>
        <begin position="274"/>
        <end position="298"/>
    </location>
</feature>
<dbReference type="EMBL" id="QZWG01000020">
    <property type="protein sequence ID" value="RZB42213.1"/>
    <property type="molecule type" value="Genomic_DNA"/>
</dbReference>
<dbReference type="AlphaFoldDB" id="A0A445F066"/>
<evidence type="ECO:0000256" key="5">
    <source>
        <dbReference type="SAM" id="Phobius"/>
    </source>
</evidence>
<dbReference type="GO" id="GO:0005524">
    <property type="term" value="F:ATP binding"/>
    <property type="evidence" value="ECO:0007669"/>
    <property type="project" value="InterPro"/>
</dbReference>
<comment type="subcellular location">
    <subcellularLocation>
        <location evidence="1">Membrane</location>
        <topology evidence="1">Multi-pass membrane protein</topology>
    </subcellularLocation>
</comment>
<comment type="caution">
    <text evidence="7">The sequence shown here is derived from an EMBL/GenBank/DDBJ whole genome shotgun (WGS) entry which is preliminary data.</text>
</comment>
<dbReference type="InterPro" id="IPR027417">
    <property type="entry name" value="P-loop_NTPase"/>
</dbReference>
<dbReference type="Proteomes" id="UP000289340">
    <property type="component" value="Chromosome 20"/>
</dbReference>
<evidence type="ECO:0000256" key="2">
    <source>
        <dbReference type="ARBA" id="ARBA00022692"/>
    </source>
</evidence>
<organism evidence="7 8">
    <name type="scientific">Glycine soja</name>
    <name type="common">Wild soybean</name>
    <dbReference type="NCBI Taxonomy" id="3848"/>
    <lineage>
        <taxon>Eukaryota</taxon>
        <taxon>Viridiplantae</taxon>
        <taxon>Streptophyta</taxon>
        <taxon>Embryophyta</taxon>
        <taxon>Tracheophyta</taxon>
        <taxon>Spermatophyta</taxon>
        <taxon>Magnoliopsida</taxon>
        <taxon>eudicotyledons</taxon>
        <taxon>Gunneridae</taxon>
        <taxon>Pentapetalae</taxon>
        <taxon>rosids</taxon>
        <taxon>fabids</taxon>
        <taxon>Fabales</taxon>
        <taxon>Fabaceae</taxon>
        <taxon>Papilionoideae</taxon>
        <taxon>50 kb inversion clade</taxon>
        <taxon>NPAAA clade</taxon>
        <taxon>indigoferoid/millettioid clade</taxon>
        <taxon>Phaseoleae</taxon>
        <taxon>Glycine</taxon>
        <taxon>Glycine subgen. Soja</taxon>
    </lineage>
</organism>
<dbReference type="Pfam" id="PF00664">
    <property type="entry name" value="ABC_membrane"/>
    <property type="match status" value="2"/>
</dbReference>